<dbReference type="Pfam" id="PF02896">
    <property type="entry name" value="PEP-utilizers_C"/>
    <property type="match status" value="1"/>
</dbReference>
<protein>
    <submittedName>
        <fullName evidence="2">Phosphoenolpyruvate-protein phosphotransferase</fullName>
    </submittedName>
</protein>
<dbReference type="InterPro" id="IPR040442">
    <property type="entry name" value="Pyrv_kinase-like_dom_sf"/>
</dbReference>
<dbReference type="PANTHER" id="PTHR46244:SF3">
    <property type="entry name" value="PHOSPHOENOLPYRUVATE-PROTEIN PHOSPHOTRANSFERASE"/>
    <property type="match status" value="1"/>
</dbReference>
<proteinExistence type="predicted"/>
<dbReference type="SUPFAM" id="SSF51621">
    <property type="entry name" value="Phosphoenolpyruvate/pyruvate domain"/>
    <property type="match status" value="1"/>
</dbReference>
<dbReference type="InterPro" id="IPR000121">
    <property type="entry name" value="PEP_util_C"/>
</dbReference>
<reference evidence="2 3" key="1">
    <citation type="journal article" date="2015" name="Genome Announc.">
        <title>Expanding the biotechnology potential of lactobacilli through comparative genomics of 213 strains and associated genera.</title>
        <authorList>
            <person name="Sun Z."/>
            <person name="Harris H.M."/>
            <person name="McCann A."/>
            <person name="Guo C."/>
            <person name="Argimon S."/>
            <person name="Zhang W."/>
            <person name="Yang X."/>
            <person name="Jeffery I.B."/>
            <person name="Cooney J.C."/>
            <person name="Kagawa T.F."/>
            <person name="Liu W."/>
            <person name="Song Y."/>
            <person name="Salvetti E."/>
            <person name="Wrobel A."/>
            <person name="Rasinkangas P."/>
            <person name="Parkhill J."/>
            <person name="Rea M.C."/>
            <person name="O'Sullivan O."/>
            <person name="Ritari J."/>
            <person name="Douillard F.P."/>
            <person name="Paul Ross R."/>
            <person name="Yang R."/>
            <person name="Briner A.E."/>
            <person name="Felis G.E."/>
            <person name="de Vos W.M."/>
            <person name="Barrangou R."/>
            <person name="Klaenhammer T.R."/>
            <person name="Caufield P.W."/>
            <person name="Cui Y."/>
            <person name="Zhang H."/>
            <person name="O'Toole P.W."/>
        </authorList>
    </citation>
    <scope>NUCLEOTIDE SEQUENCE [LARGE SCALE GENOMIC DNA]</scope>
    <source>
        <strain evidence="2 3">DSM 13345</strain>
    </source>
</reference>
<gene>
    <name evidence="2" type="ORF">FC47_GL000842</name>
</gene>
<dbReference type="PANTHER" id="PTHR46244">
    <property type="entry name" value="PHOSPHOENOLPYRUVATE-PROTEIN PHOSPHOTRANSFERASE"/>
    <property type="match status" value="1"/>
</dbReference>
<keyword evidence="2" id="KW-0808">Transferase</keyword>
<name>A0A0R1NVT3_LIMMU</name>
<evidence type="ECO:0000313" key="2">
    <source>
        <dbReference type="EMBL" id="KRL24301.1"/>
    </source>
</evidence>
<dbReference type="InterPro" id="IPR015813">
    <property type="entry name" value="Pyrv/PenolPyrv_kinase-like_dom"/>
</dbReference>
<sequence length="87" mass="9613">MIDAAHANNTKAAMCGEMAGDQLAMPLLLGMGLDEYSMSASSILRTRSMMKDLDTKECAKWANDAINLCYTADEVEKMIRKYVSDKN</sequence>
<comment type="caution">
    <text evidence="2">The sequence shown here is derived from an EMBL/GenBank/DDBJ whole genome shotgun (WGS) entry which is preliminary data.</text>
</comment>
<dbReference type="PATRIC" id="fig|1423771.3.peg.849"/>
<dbReference type="AlphaFoldDB" id="A0A0R1NVT3"/>
<accession>A0A0R1NVT3</accession>
<dbReference type="GO" id="GO:0016772">
    <property type="term" value="F:transferase activity, transferring phosphorus-containing groups"/>
    <property type="evidence" value="ECO:0007669"/>
    <property type="project" value="InterPro"/>
</dbReference>
<dbReference type="Proteomes" id="UP000050901">
    <property type="component" value="Unassembled WGS sequence"/>
</dbReference>
<keyword evidence="2" id="KW-0670">Pyruvate</keyword>
<evidence type="ECO:0000313" key="3">
    <source>
        <dbReference type="Proteomes" id="UP000050901"/>
    </source>
</evidence>
<organism evidence="2 3">
    <name type="scientific">Limosilactobacillus mucosae DSM 13345</name>
    <dbReference type="NCBI Taxonomy" id="1423771"/>
    <lineage>
        <taxon>Bacteria</taxon>
        <taxon>Bacillati</taxon>
        <taxon>Bacillota</taxon>
        <taxon>Bacilli</taxon>
        <taxon>Lactobacillales</taxon>
        <taxon>Lactobacillaceae</taxon>
        <taxon>Limosilactobacillus</taxon>
    </lineage>
</organism>
<dbReference type="EMBL" id="AZEQ01000019">
    <property type="protein sequence ID" value="KRL24301.1"/>
    <property type="molecule type" value="Genomic_DNA"/>
</dbReference>
<feature type="domain" description="PEP-utilising enzyme C-terminal" evidence="1">
    <location>
        <begin position="2"/>
        <end position="54"/>
    </location>
</feature>
<dbReference type="Gene3D" id="3.20.20.60">
    <property type="entry name" value="Phosphoenolpyruvate-binding domains"/>
    <property type="match status" value="1"/>
</dbReference>
<dbReference type="InterPro" id="IPR050499">
    <property type="entry name" value="PEP-utilizing_PTS_enzyme"/>
</dbReference>
<evidence type="ECO:0000259" key="1">
    <source>
        <dbReference type="Pfam" id="PF02896"/>
    </source>
</evidence>